<organism evidence="2">
    <name type="scientific">hydrothermal vent metagenome</name>
    <dbReference type="NCBI Taxonomy" id="652676"/>
    <lineage>
        <taxon>unclassified sequences</taxon>
        <taxon>metagenomes</taxon>
        <taxon>ecological metagenomes</taxon>
    </lineage>
</organism>
<proteinExistence type="predicted"/>
<dbReference type="EMBL" id="UOEX01000395">
    <property type="protein sequence ID" value="VAW41734.1"/>
    <property type="molecule type" value="Genomic_DNA"/>
</dbReference>
<protein>
    <submittedName>
        <fullName evidence="2">Uncharacterized protein</fullName>
    </submittedName>
</protein>
<name>A0A3B0WDP9_9ZZZZ</name>
<feature type="transmembrane region" description="Helical" evidence="1">
    <location>
        <begin position="6"/>
        <end position="24"/>
    </location>
</feature>
<reference evidence="2" key="1">
    <citation type="submission" date="2018-06" db="EMBL/GenBank/DDBJ databases">
        <authorList>
            <person name="Zhirakovskaya E."/>
        </authorList>
    </citation>
    <scope>NUCLEOTIDE SEQUENCE</scope>
</reference>
<evidence type="ECO:0000256" key="1">
    <source>
        <dbReference type="SAM" id="Phobius"/>
    </source>
</evidence>
<sequence>MNGWQDVLKLLLTIVAVFVVILGLQKWMSPKMGGIGCD</sequence>
<keyword evidence="1" id="KW-1133">Transmembrane helix</keyword>
<keyword evidence="1" id="KW-0812">Transmembrane</keyword>
<keyword evidence="1" id="KW-0472">Membrane</keyword>
<dbReference type="AlphaFoldDB" id="A0A3B0WDP9"/>
<gene>
    <name evidence="2" type="ORF">MNBD_DELTA03-1341</name>
</gene>
<evidence type="ECO:0000313" key="2">
    <source>
        <dbReference type="EMBL" id="VAW41734.1"/>
    </source>
</evidence>
<accession>A0A3B0WDP9</accession>